<accession>A0ACD1E3D5</accession>
<dbReference type="EMBL" id="CP076544">
    <property type="protein sequence ID" value="QWS33167.1"/>
    <property type="molecule type" value="Genomic_DNA"/>
</dbReference>
<organism evidence="1 2">
    <name type="scientific">Curtobacterium aetherium</name>
    <dbReference type="NCBI Taxonomy" id="2841594"/>
    <lineage>
        <taxon>Bacteria</taxon>
        <taxon>Bacillati</taxon>
        <taxon>Actinomycetota</taxon>
        <taxon>Actinomycetes</taxon>
        <taxon>Micrococcales</taxon>
        <taxon>Microbacteriaceae</taxon>
        <taxon>Curtobacterium</taxon>
    </lineage>
</organism>
<sequence length="506" mass="52632">MPAHTSHLDDSSSARVVVVGAGPTGLWLAAELAAAGVHAVVLEQRTARSPHAKALGLMPRTLEVLALRGAVEPFIAAGRTVPAWHFGLLEESVRFDTLDTPFPAMLLLPQTTTEALLEERARRLGVDVVRGAVATGLDQSEADETVTVTYEQDGAHRHVTAALVVGCDGGRSTVRGLAGIPFEGEPSSAWGFVGDVVLDAPPAPGTRVVRPDGALIVAPLPDGRFRLTGWDPEHQSPDEELDLGTLRAFTRRMTGTDLGARDPSWLSRFGDANRLAASFRSGRVLLAGDAAHVHWPTGGLGLNAGVQDAMALGWRAAAVVRGTLPDTVLDDYATERRAYGEALRTSTLAQSALITATDPATIAIRATVNRMLATSGANRAVAARLAGLTRESTLPAVRVVRAAPPIEDVVSDDDGARALFRSGRPVLMVSDPALHAAVRESLDVVSDSVVVALVEPSAGAPALPRAAVFRPDGVRAWTSDDDGPVAAGLTAALGALGVLPARAGGS</sequence>
<protein>
    <submittedName>
        <fullName evidence="1">FAD-dependent monooxygenase</fullName>
    </submittedName>
</protein>
<name>A0ACD1E3D5_9MICO</name>
<keyword evidence="2" id="KW-1185">Reference proteome</keyword>
<reference evidence="1" key="1">
    <citation type="submission" date="2021-06" db="EMBL/GenBank/DDBJ databases">
        <authorList>
            <person name="Ellington A.J."/>
            <person name="Bryan N.C."/>
            <person name="Christner B.C."/>
            <person name="Reisch C.R."/>
        </authorList>
    </citation>
    <scope>NUCLEOTIDE SEQUENCE</scope>
    <source>
        <strain evidence="1">L6-1</strain>
    </source>
</reference>
<gene>
    <name evidence="1" type="ORF">KM842_13085</name>
</gene>
<evidence type="ECO:0000313" key="2">
    <source>
        <dbReference type="Proteomes" id="UP000681794"/>
    </source>
</evidence>
<dbReference type="Proteomes" id="UP000681794">
    <property type="component" value="Chromosome"/>
</dbReference>
<keyword evidence="1" id="KW-0560">Oxidoreductase</keyword>
<keyword evidence="1" id="KW-0503">Monooxygenase</keyword>
<proteinExistence type="predicted"/>
<evidence type="ECO:0000313" key="1">
    <source>
        <dbReference type="EMBL" id="QWS33167.1"/>
    </source>
</evidence>